<feature type="binding site" evidence="5">
    <location>
        <position position="387"/>
    </location>
    <ligand>
        <name>pyridoxal 5'-phosphate</name>
        <dbReference type="ChEBI" id="CHEBI:597326"/>
    </ligand>
</feature>
<dbReference type="InterPro" id="IPR002986">
    <property type="entry name" value="DAP_deCOOHase_LysA"/>
</dbReference>
<evidence type="ECO:0000313" key="10">
    <source>
        <dbReference type="EMBL" id="ELZ12222.1"/>
    </source>
</evidence>
<protein>
    <recommendedName>
        <fullName evidence="5 6">Diaminopimelate decarboxylase</fullName>
        <shortName evidence="5">DAP decarboxylase</shortName>
        <shortName evidence="5">DAPDC</shortName>
        <ecNumber evidence="5 6">4.1.1.20</ecNumber>
    </recommendedName>
</protein>
<comment type="cofactor">
    <cofactor evidence="1 5 7 8">
        <name>pyridoxal 5'-phosphate</name>
        <dbReference type="ChEBI" id="CHEBI:597326"/>
    </cofactor>
</comment>
<feature type="active site" description="Proton donor" evidence="7">
    <location>
        <position position="358"/>
    </location>
</feature>
<feature type="binding site" evidence="5">
    <location>
        <begin position="287"/>
        <end position="290"/>
    </location>
    <ligand>
        <name>pyridoxal 5'-phosphate</name>
        <dbReference type="ChEBI" id="CHEBI:597326"/>
    </ligand>
</feature>
<comment type="caution">
    <text evidence="10">The sequence shown here is derived from an EMBL/GenBank/DDBJ whole genome shotgun (WGS) entry which is preliminary data.</text>
</comment>
<dbReference type="SUPFAM" id="SSF51419">
    <property type="entry name" value="PLP-binding barrel"/>
    <property type="match status" value="1"/>
</dbReference>
<dbReference type="EC" id="4.1.1.20" evidence="5 6"/>
<dbReference type="GO" id="GO:0008836">
    <property type="term" value="F:diaminopimelate decarboxylase activity"/>
    <property type="evidence" value="ECO:0007669"/>
    <property type="project" value="UniProtKB-UniRule"/>
</dbReference>
<feature type="binding site" evidence="5">
    <location>
        <position position="387"/>
    </location>
    <ligand>
        <name>substrate</name>
    </ligand>
</feature>
<dbReference type="EMBL" id="AOIQ01000009">
    <property type="protein sequence ID" value="ELZ12222.1"/>
    <property type="molecule type" value="Genomic_DNA"/>
</dbReference>
<keyword evidence="3 5" id="KW-0663">Pyridoxal phosphate</keyword>
<dbReference type="PANTHER" id="PTHR43727">
    <property type="entry name" value="DIAMINOPIMELATE DECARBOXYLASE"/>
    <property type="match status" value="1"/>
</dbReference>
<dbReference type="UniPathway" id="UPA00034">
    <property type="reaction ID" value="UER00027"/>
</dbReference>
<feature type="binding site" evidence="5">
    <location>
        <position position="290"/>
    </location>
    <ligand>
        <name>substrate</name>
    </ligand>
</feature>
<feature type="binding site" evidence="5">
    <location>
        <position position="330"/>
    </location>
    <ligand>
        <name>substrate</name>
    </ligand>
</feature>
<evidence type="ECO:0000256" key="1">
    <source>
        <dbReference type="ARBA" id="ARBA00001933"/>
    </source>
</evidence>
<dbReference type="GO" id="GO:0009089">
    <property type="term" value="P:lysine biosynthetic process via diaminopimelate"/>
    <property type="evidence" value="ECO:0007669"/>
    <property type="project" value="UniProtKB-UniRule"/>
</dbReference>
<dbReference type="GO" id="GO:0030170">
    <property type="term" value="F:pyridoxal phosphate binding"/>
    <property type="evidence" value="ECO:0007669"/>
    <property type="project" value="UniProtKB-UniRule"/>
</dbReference>
<dbReference type="InterPro" id="IPR022657">
    <property type="entry name" value="De-COase2_CS"/>
</dbReference>
<dbReference type="NCBIfam" id="TIGR01048">
    <property type="entry name" value="lysA"/>
    <property type="match status" value="1"/>
</dbReference>
<comment type="catalytic activity">
    <reaction evidence="5 8">
        <text>meso-2,6-diaminopimelate + H(+) = L-lysine + CO2</text>
        <dbReference type="Rhea" id="RHEA:15101"/>
        <dbReference type="ChEBI" id="CHEBI:15378"/>
        <dbReference type="ChEBI" id="CHEBI:16526"/>
        <dbReference type="ChEBI" id="CHEBI:32551"/>
        <dbReference type="ChEBI" id="CHEBI:57791"/>
        <dbReference type="EC" id="4.1.1.20"/>
    </reaction>
</comment>
<dbReference type="InterPro" id="IPR029066">
    <property type="entry name" value="PLP-binding_barrel"/>
</dbReference>
<proteinExistence type="inferred from homology"/>
<evidence type="ECO:0000256" key="6">
    <source>
        <dbReference type="NCBIfam" id="TIGR01048"/>
    </source>
</evidence>
<dbReference type="AlphaFoldDB" id="M0BP10"/>
<dbReference type="InterPro" id="IPR022653">
    <property type="entry name" value="De-COase2_pyr-phos_BS"/>
</dbReference>
<dbReference type="PANTHER" id="PTHR43727:SF2">
    <property type="entry name" value="GROUP IV DECARBOXYLASE"/>
    <property type="match status" value="1"/>
</dbReference>
<keyword evidence="4 5" id="KW-0456">Lyase</keyword>
<dbReference type="Pfam" id="PF02784">
    <property type="entry name" value="Orn_Arg_deC_N"/>
    <property type="match status" value="1"/>
</dbReference>
<dbReference type="HAMAP" id="MF_02120">
    <property type="entry name" value="LysA"/>
    <property type="match status" value="1"/>
</dbReference>
<organism evidence="10 11">
    <name type="scientific">Halovivax asiaticus JCM 14624</name>
    <dbReference type="NCBI Taxonomy" id="1227490"/>
    <lineage>
        <taxon>Archaea</taxon>
        <taxon>Methanobacteriati</taxon>
        <taxon>Methanobacteriota</taxon>
        <taxon>Stenosarchaea group</taxon>
        <taxon>Halobacteria</taxon>
        <taxon>Halobacteriales</taxon>
        <taxon>Natrialbaceae</taxon>
        <taxon>Halovivax</taxon>
    </lineage>
</organism>
<comment type="subunit">
    <text evidence="5">Homodimer.</text>
</comment>
<dbReference type="PROSITE" id="PS00878">
    <property type="entry name" value="ODR_DC_2_1"/>
    <property type="match status" value="1"/>
</dbReference>
<dbReference type="SUPFAM" id="SSF50621">
    <property type="entry name" value="Alanine racemase C-terminal domain-like"/>
    <property type="match status" value="1"/>
</dbReference>
<comment type="similarity">
    <text evidence="5">Belongs to the Orn/Lys/Arg decarboxylase class-II family. LysA subfamily.</text>
</comment>
<feature type="binding site" evidence="5">
    <location>
        <position position="326"/>
    </location>
    <ligand>
        <name>substrate</name>
    </ligand>
</feature>
<evidence type="ECO:0000256" key="5">
    <source>
        <dbReference type="HAMAP-Rule" id="MF_02120"/>
    </source>
</evidence>
<evidence type="ECO:0000256" key="8">
    <source>
        <dbReference type="RuleBase" id="RU003738"/>
    </source>
</evidence>
<dbReference type="Gene3D" id="2.40.37.10">
    <property type="entry name" value="Lyase, Ornithine Decarboxylase, Chain A, domain 1"/>
    <property type="match status" value="1"/>
</dbReference>
<comment type="pathway">
    <text evidence="5 8">Amino-acid biosynthesis; L-lysine biosynthesis via DAP pathway; L-lysine from DL-2,6-diaminopimelate: step 1/1.</text>
</comment>
<dbReference type="OrthoDB" id="18565at2157"/>
<name>M0BP10_9EURY</name>
<feature type="modified residue" description="N6-(pyridoxal phosphate)lysine" evidence="5 7">
    <location>
        <position position="72"/>
    </location>
</feature>
<sequence>MSDRSADGAGGAGDGGSWPPVRRLADWDASRLRSLADAFETPLYVLDLDRARANYRRLAAAFPDAEIAYAAKANGLVDLLRVLCADGATIECASAGEVYRAREAGIPGDLIRYTAVNPPERDLEYVVDAWREDPTLTITAGAWDTVRRLAELGYGGRLCLRVTPGVGAGHHAAVRTGGDATFGLPADRLVETARDAVDRGLDLVGLHAHVGSGVLDADQRAAHRRFVARVADLVTEVCDATGSLDLVSVGGGFGVPYRSDETPLALDALANATRAALADVDARLSIEPGRYLVADAGVLLTEANTVKETPTTRVVGVDAGMTTLLRPALYDASHAVRPLAPDAPDRETISQTVSGPVCESADLICADRSFPRVERGELLAVGNAGAYGYEMTSTYNARPRPATVVVDGSDARLARRRESLSDLARLEVATGREVVE</sequence>
<feature type="domain" description="Orn/DAP/Arg decarboxylase 2 N-terminal" evidence="9">
    <location>
        <begin position="51"/>
        <end position="294"/>
    </location>
</feature>
<evidence type="ECO:0000256" key="2">
    <source>
        <dbReference type="ARBA" id="ARBA00022793"/>
    </source>
</evidence>
<accession>M0BP10</accession>
<evidence type="ECO:0000256" key="4">
    <source>
        <dbReference type="ARBA" id="ARBA00023239"/>
    </source>
</evidence>
<feature type="binding site" evidence="5">
    <location>
        <position position="252"/>
    </location>
    <ligand>
        <name>pyridoxal 5'-phosphate</name>
        <dbReference type="ChEBI" id="CHEBI:597326"/>
    </ligand>
</feature>
<gene>
    <name evidence="5" type="primary">lysA</name>
    <name evidence="10" type="ORF">C479_05423</name>
</gene>
<comment type="function">
    <text evidence="5">Specifically catalyzes the decarboxylation of meso-diaminopimelate (meso-DAP) to L-lysine.</text>
</comment>
<dbReference type="PROSITE" id="PS00879">
    <property type="entry name" value="ODR_DC_2_2"/>
    <property type="match status" value="1"/>
</dbReference>
<evidence type="ECO:0000256" key="3">
    <source>
        <dbReference type="ARBA" id="ARBA00022898"/>
    </source>
</evidence>
<dbReference type="Proteomes" id="UP000011560">
    <property type="component" value="Unassembled WGS sequence"/>
</dbReference>
<dbReference type="CDD" id="cd06828">
    <property type="entry name" value="PLPDE_III_DapDC"/>
    <property type="match status" value="1"/>
</dbReference>
<evidence type="ECO:0000313" key="11">
    <source>
        <dbReference type="Proteomes" id="UP000011560"/>
    </source>
</evidence>
<dbReference type="PRINTS" id="PR01179">
    <property type="entry name" value="ODADCRBXLASE"/>
</dbReference>
<dbReference type="PATRIC" id="fig|1227490.4.peg.1095"/>
<evidence type="ECO:0000259" key="9">
    <source>
        <dbReference type="Pfam" id="PF02784"/>
    </source>
</evidence>
<feature type="binding site" evidence="5">
    <location>
        <position position="359"/>
    </location>
    <ligand>
        <name>substrate</name>
    </ligand>
</feature>
<keyword evidence="11" id="KW-1185">Reference proteome</keyword>
<dbReference type="InterPro" id="IPR000183">
    <property type="entry name" value="Orn/DAP/Arg_de-COase"/>
</dbReference>
<dbReference type="RefSeq" id="WP_007698977.1">
    <property type="nucleotide sequence ID" value="NZ_AOIQ01000009.1"/>
</dbReference>
<dbReference type="InterPro" id="IPR009006">
    <property type="entry name" value="Ala_racemase/Decarboxylase_C"/>
</dbReference>
<dbReference type="Gene3D" id="3.20.20.10">
    <property type="entry name" value="Alanine racemase"/>
    <property type="match status" value="1"/>
</dbReference>
<keyword evidence="2 5" id="KW-0210">Decarboxylase</keyword>
<dbReference type="InterPro" id="IPR022644">
    <property type="entry name" value="De-COase2_N"/>
</dbReference>
<reference evidence="10 11" key="1">
    <citation type="journal article" date="2014" name="PLoS Genet.">
        <title>Phylogenetically driven sequencing of extremely halophilic archaea reveals strategies for static and dynamic osmo-response.</title>
        <authorList>
            <person name="Becker E.A."/>
            <person name="Seitzer P.M."/>
            <person name="Tritt A."/>
            <person name="Larsen D."/>
            <person name="Krusor M."/>
            <person name="Yao A.I."/>
            <person name="Wu D."/>
            <person name="Madern D."/>
            <person name="Eisen J.A."/>
            <person name="Darling A.E."/>
            <person name="Facciotti M.T."/>
        </authorList>
    </citation>
    <scope>NUCLEOTIDE SEQUENCE [LARGE SCALE GENOMIC DNA]</scope>
    <source>
        <strain evidence="10 11">JCM 14624</strain>
    </source>
</reference>
<dbReference type="STRING" id="1227490.C479_05423"/>
<keyword evidence="5 8" id="KW-0457">Lysine biosynthesis</keyword>
<dbReference type="PRINTS" id="PR01181">
    <property type="entry name" value="DAPDCRBXLASE"/>
</dbReference>
<keyword evidence="5" id="KW-0028">Amino-acid biosynthesis</keyword>
<evidence type="ECO:0000256" key="7">
    <source>
        <dbReference type="PIRSR" id="PIRSR600183-50"/>
    </source>
</evidence>